<evidence type="ECO:0000313" key="1">
    <source>
        <dbReference type="EMBL" id="MDH6279556.1"/>
    </source>
</evidence>
<sequence>MNTLRTFDESEHVIQSALPLDDPAWMSLQTREGDGSWVPTWLTELSRDPADAARFADGWPALCSEGTTWPAALAAFPHLVRIAEALPPGSRLEYVTVFGLIAAGWASESDSSFEVPRGIESTYRAARTRALELTAEESTFPIGNERDLRYLLMSFAALHNVPELSKCLDDLDDDETCPRYAAYISGEDTD</sequence>
<dbReference type="Proteomes" id="UP001160334">
    <property type="component" value="Unassembled WGS sequence"/>
</dbReference>
<comment type="caution">
    <text evidence="1">The sequence shown here is derived from an EMBL/GenBank/DDBJ whole genome shotgun (WGS) entry which is preliminary data.</text>
</comment>
<accession>A0ABT6M5G2</accession>
<gene>
    <name evidence="1" type="ORF">M2280_000765</name>
</gene>
<protein>
    <submittedName>
        <fullName evidence="1">Uncharacterized protein</fullName>
    </submittedName>
</protein>
<dbReference type="RefSeq" id="WP_280758956.1">
    <property type="nucleotide sequence ID" value="NZ_JARXVC010000002.1"/>
</dbReference>
<keyword evidence="2" id="KW-1185">Reference proteome</keyword>
<reference evidence="1 2" key="1">
    <citation type="submission" date="2023-04" db="EMBL/GenBank/DDBJ databases">
        <title>Forest soil microbial communities from Buena Vista Peninsula, Colon Province, Panama.</title>
        <authorList>
            <person name="Bouskill N."/>
        </authorList>
    </citation>
    <scope>NUCLEOTIDE SEQUENCE [LARGE SCALE GENOMIC DNA]</scope>
    <source>
        <strain evidence="1 2">CFH S0262</strain>
    </source>
</reference>
<name>A0ABT6M5G2_9NOCA</name>
<evidence type="ECO:0000313" key="2">
    <source>
        <dbReference type="Proteomes" id="UP001160334"/>
    </source>
</evidence>
<organism evidence="1 2">
    <name type="scientific">Prescottella agglutinans</name>
    <dbReference type="NCBI Taxonomy" id="1644129"/>
    <lineage>
        <taxon>Bacteria</taxon>
        <taxon>Bacillati</taxon>
        <taxon>Actinomycetota</taxon>
        <taxon>Actinomycetes</taxon>
        <taxon>Mycobacteriales</taxon>
        <taxon>Nocardiaceae</taxon>
        <taxon>Prescottella</taxon>
    </lineage>
</organism>
<proteinExistence type="predicted"/>
<dbReference type="EMBL" id="JARXVC010000002">
    <property type="protein sequence ID" value="MDH6279556.1"/>
    <property type="molecule type" value="Genomic_DNA"/>
</dbReference>